<dbReference type="PANTHER" id="PTHR11346">
    <property type="entry name" value="GALECTIN"/>
    <property type="match status" value="1"/>
</dbReference>
<gene>
    <name evidence="7" type="ORF">WR25_07025</name>
</gene>
<dbReference type="InterPro" id="IPR001079">
    <property type="entry name" value="Galectin_CRD"/>
</dbReference>
<dbReference type="OrthoDB" id="6251307at2759"/>
<feature type="chain" id="PRO_5013194917" description="Galectin" evidence="4">
    <location>
        <begin position="26"/>
        <end position="391"/>
    </location>
</feature>
<dbReference type="InterPro" id="IPR013320">
    <property type="entry name" value="ConA-like_dom_sf"/>
</dbReference>
<dbReference type="CDD" id="cd00070">
    <property type="entry name" value="GLECT"/>
    <property type="match status" value="1"/>
</dbReference>
<keyword evidence="8" id="KW-1185">Reference proteome</keyword>
<evidence type="ECO:0000256" key="1">
    <source>
        <dbReference type="ARBA" id="ARBA00022734"/>
    </source>
</evidence>
<keyword evidence="4" id="KW-0732">Signal</keyword>
<dbReference type="AlphaFoldDB" id="A0A2A2JRZ4"/>
<dbReference type="InterPro" id="IPR044156">
    <property type="entry name" value="Galectin-like"/>
</dbReference>
<dbReference type="SMART" id="SM00276">
    <property type="entry name" value="GLECT"/>
    <property type="match status" value="1"/>
</dbReference>
<comment type="caution">
    <text evidence="2">Lacks conserved residue(s) required for the propagation of feature annotation.</text>
</comment>
<comment type="caution">
    <text evidence="7">The sequence shown here is derived from an EMBL/GenBank/DDBJ whole genome shotgun (WGS) entry which is preliminary data.</text>
</comment>
<evidence type="ECO:0000256" key="4">
    <source>
        <dbReference type="SAM" id="SignalP"/>
    </source>
</evidence>
<evidence type="ECO:0000259" key="6">
    <source>
        <dbReference type="PROSITE" id="PS51670"/>
    </source>
</evidence>
<dbReference type="Pfam" id="PF00337">
    <property type="entry name" value="Gal-bind_lectin"/>
    <property type="match status" value="1"/>
</dbReference>
<evidence type="ECO:0000313" key="8">
    <source>
        <dbReference type="Proteomes" id="UP000218231"/>
    </source>
</evidence>
<dbReference type="PROSITE" id="PS51304">
    <property type="entry name" value="GALECTIN"/>
    <property type="match status" value="1"/>
</dbReference>
<dbReference type="InterPro" id="IPR003582">
    <property type="entry name" value="ShKT_dom"/>
</dbReference>
<dbReference type="PANTHER" id="PTHR11346:SF172">
    <property type="entry name" value="GALECTIN"/>
    <property type="match status" value="1"/>
</dbReference>
<proteinExistence type="predicted"/>
<dbReference type="Gene3D" id="2.60.120.200">
    <property type="match status" value="1"/>
</dbReference>
<dbReference type="SUPFAM" id="SSF49899">
    <property type="entry name" value="Concanavalin A-like lectins/glucanases"/>
    <property type="match status" value="1"/>
</dbReference>
<evidence type="ECO:0000256" key="2">
    <source>
        <dbReference type="PROSITE-ProRule" id="PRU01005"/>
    </source>
</evidence>
<organism evidence="7 8">
    <name type="scientific">Diploscapter pachys</name>
    <dbReference type="NCBI Taxonomy" id="2018661"/>
    <lineage>
        <taxon>Eukaryota</taxon>
        <taxon>Metazoa</taxon>
        <taxon>Ecdysozoa</taxon>
        <taxon>Nematoda</taxon>
        <taxon>Chromadorea</taxon>
        <taxon>Rhabditida</taxon>
        <taxon>Rhabditina</taxon>
        <taxon>Rhabditomorpha</taxon>
        <taxon>Rhabditoidea</taxon>
        <taxon>Rhabditidae</taxon>
        <taxon>Diploscapter</taxon>
    </lineage>
</organism>
<feature type="signal peptide" evidence="4">
    <location>
        <begin position="1"/>
        <end position="25"/>
    </location>
</feature>
<feature type="domain" description="ShKT" evidence="6">
    <location>
        <begin position="60"/>
        <end position="95"/>
    </location>
</feature>
<dbReference type="Proteomes" id="UP000218231">
    <property type="component" value="Unassembled WGS sequence"/>
</dbReference>
<feature type="domain" description="Galectin" evidence="5">
    <location>
        <begin position="134"/>
        <end position="264"/>
    </location>
</feature>
<dbReference type="SMART" id="SM00254">
    <property type="entry name" value="ShKT"/>
    <property type="match status" value="1"/>
</dbReference>
<dbReference type="Pfam" id="PF01549">
    <property type="entry name" value="ShK"/>
    <property type="match status" value="1"/>
</dbReference>
<evidence type="ECO:0000256" key="3">
    <source>
        <dbReference type="RuleBase" id="RU102079"/>
    </source>
</evidence>
<dbReference type="PROSITE" id="PS51670">
    <property type="entry name" value="SHKT"/>
    <property type="match status" value="1"/>
</dbReference>
<keyword evidence="1 3" id="KW-0430">Lectin</keyword>
<name>A0A2A2JRZ4_9BILA</name>
<evidence type="ECO:0000313" key="7">
    <source>
        <dbReference type="EMBL" id="PAV64438.1"/>
    </source>
</evidence>
<protein>
    <recommendedName>
        <fullName evidence="3">Galectin</fullName>
    </recommendedName>
</protein>
<reference evidence="7 8" key="1">
    <citation type="journal article" date="2017" name="Curr. Biol.">
        <title>Genome architecture and evolution of a unichromosomal asexual nematode.</title>
        <authorList>
            <person name="Fradin H."/>
            <person name="Zegar C."/>
            <person name="Gutwein M."/>
            <person name="Lucas J."/>
            <person name="Kovtun M."/>
            <person name="Corcoran D."/>
            <person name="Baugh L.R."/>
            <person name="Kiontke K."/>
            <person name="Gunsalus K."/>
            <person name="Fitch D.H."/>
            <person name="Piano F."/>
        </authorList>
    </citation>
    <scope>NUCLEOTIDE SEQUENCE [LARGE SCALE GENOMIC DNA]</scope>
    <source>
        <strain evidence="7">PF1309</strain>
    </source>
</reference>
<dbReference type="Gene3D" id="1.10.10.1940">
    <property type="match status" value="1"/>
</dbReference>
<evidence type="ECO:0000259" key="5">
    <source>
        <dbReference type="PROSITE" id="PS51304"/>
    </source>
</evidence>
<accession>A0A2A2JRZ4</accession>
<dbReference type="SMART" id="SM00908">
    <property type="entry name" value="Gal-bind_lectin"/>
    <property type="match status" value="1"/>
</dbReference>
<dbReference type="GO" id="GO:0016936">
    <property type="term" value="F:galactoside binding"/>
    <property type="evidence" value="ECO:0007669"/>
    <property type="project" value="TreeGrafter"/>
</dbReference>
<dbReference type="GO" id="GO:0030246">
    <property type="term" value="F:carbohydrate binding"/>
    <property type="evidence" value="ECO:0007669"/>
    <property type="project" value="UniProtKB-UniRule"/>
</dbReference>
<sequence>MIPRRLFLAIVATIVAAILINGVSSESTSTALLTTQGTGTGATIATGATTAAPGSTAAQCADDPGTNCASLAAKCNDPAYSGIMHQFCQATCGFCGGAGGTTNAPLTQAPPCPGQDNPSCPEWAKNGFCTVVPFTTPIYEGFNHDAHVEIHAEVFAGPQNGFVVEFTSHEGIPLHIAVRMGEYGTRKGIFVNHLKHGRWHAETFHHNHLCFGQHFHMKIENHHRHFSIHVNGAHICKFHHHSPPKHIHAMTVRGDMRIHKVHFENFNHMNGGGIAIGGGVMPVPMSAPMAAPMPVPIPIPQPAPVVMPQPVYVAQPYVVQPAPTVIIEEDHHRHHHVSFLMAFAKMLDFLAYDTLFIKIEYGVVPKKSTLKFRVDFLSLGVFNYADDEYDD</sequence>
<dbReference type="EMBL" id="LIAE01010258">
    <property type="protein sequence ID" value="PAV64438.1"/>
    <property type="molecule type" value="Genomic_DNA"/>
</dbReference>